<protein>
    <submittedName>
        <fullName evidence="3">Uncharacterized protein</fullName>
    </submittedName>
</protein>
<accession>A0A9P9WZF9</accession>
<evidence type="ECO:0000313" key="3">
    <source>
        <dbReference type="EMBL" id="KAI3527750.1"/>
    </source>
</evidence>
<feature type="coiled-coil region" evidence="1">
    <location>
        <begin position="20"/>
        <end position="54"/>
    </location>
</feature>
<dbReference type="EMBL" id="SDAQ01000291">
    <property type="protein sequence ID" value="KAI3527750.1"/>
    <property type="molecule type" value="Genomic_DNA"/>
</dbReference>
<feature type="compositionally biased region" description="Polar residues" evidence="2">
    <location>
        <begin position="70"/>
        <end position="79"/>
    </location>
</feature>
<comment type="caution">
    <text evidence="3">The sequence shown here is derived from an EMBL/GenBank/DDBJ whole genome shotgun (WGS) entry which is preliminary data.</text>
</comment>
<organism evidence="3 4">
    <name type="scientific">Colletotrichum abscissum</name>
    <dbReference type="NCBI Taxonomy" id="1671311"/>
    <lineage>
        <taxon>Eukaryota</taxon>
        <taxon>Fungi</taxon>
        <taxon>Dikarya</taxon>
        <taxon>Ascomycota</taxon>
        <taxon>Pezizomycotina</taxon>
        <taxon>Sordariomycetes</taxon>
        <taxon>Hypocreomycetidae</taxon>
        <taxon>Glomerellales</taxon>
        <taxon>Glomerellaceae</taxon>
        <taxon>Colletotrichum</taxon>
        <taxon>Colletotrichum acutatum species complex</taxon>
    </lineage>
</organism>
<sequence>MAFSTAVFECDLLHSPAQQMNRLRVILSIVEQEIKMLQDRIEALERERQQQDILIALQNQYIEVLEKSRASTTPINPTEDSYRESRSTTQVV</sequence>
<keyword evidence="1" id="KW-0175">Coiled coil</keyword>
<evidence type="ECO:0000256" key="1">
    <source>
        <dbReference type="SAM" id="Coils"/>
    </source>
</evidence>
<evidence type="ECO:0000313" key="4">
    <source>
        <dbReference type="Proteomes" id="UP001056436"/>
    </source>
</evidence>
<name>A0A9P9WZF9_9PEZI</name>
<reference evidence="3" key="1">
    <citation type="submission" date="2019-01" db="EMBL/GenBank/DDBJ databases">
        <title>Colletotrichum abscissum LGMF1257.</title>
        <authorList>
            <person name="Baroncelli R."/>
        </authorList>
    </citation>
    <scope>NUCLEOTIDE SEQUENCE</scope>
    <source>
        <strain evidence="3">Ca142</strain>
    </source>
</reference>
<feature type="region of interest" description="Disordered" evidence="2">
    <location>
        <begin position="68"/>
        <end position="92"/>
    </location>
</feature>
<keyword evidence="4" id="KW-1185">Reference proteome</keyword>
<proteinExistence type="predicted"/>
<evidence type="ECO:0000256" key="2">
    <source>
        <dbReference type="SAM" id="MobiDB-lite"/>
    </source>
</evidence>
<gene>
    <name evidence="3" type="ORF">CABS02_15293</name>
</gene>
<dbReference type="Proteomes" id="UP001056436">
    <property type="component" value="Unassembled WGS sequence"/>
</dbReference>
<dbReference type="AlphaFoldDB" id="A0A9P9WZF9"/>